<protein>
    <submittedName>
        <fullName evidence="1">Uncharacterized protein</fullName>
    </submittedName>
</protein>
<evidence type="ECO:0000313" key="1">
    <source>
        <dbReference type="EMBL" id="QJR44384.1"/>
    </source>
</evidence>
<dbReference type="AlphaFoldDB" id="A0A6M4JBP5"/>
<reference evidence="1 2" key="1">
    <citation type="submission" date="2020-05" db="EMBL/GenBank/DDBJ databases">
        <title>Novel Mycoplasma species detected in Mirounga angustirostris (northern elephant seal) from the USA.</title>
        <authorList>
            <person name="Volokhov D.V."/>
        </authorList>
    </citation>
    <scope>NUCLEOTIDE SEQUENCE [LARGE SCALE GENOMIC DNA]</scope>
    <source>
        <strain evidence="1 2">Mirounga ES2806-NAS</strain>
    </source>
</reference>
<dbReference type="Proteomes" id="UP000502118">
    <property type="component" value="Chromosome"/>
</dbReference>
<proteinExistence type="predicted"/>
<accession>A0A6M4JBP5</accession>
<sequence length="140" mass="16777">MNLKDYFENKYVEFIHYLCIKYHQKPTPFSKLKIIDVIKTKNSKITKSMWKYQRHHIDEMWISGVILASSEKEYHQGLSIVCSYEEHLFLHYLIVCSNQTSPNNGMLMQTSLSFWNKTIIKMSKKYDIIYLKDWALLLKS</sequence>
<organism evidence="1 2">
    <name type="scientific">Mycoplasma miroungirhinis</name>
    <dbReference type="NCBI Taxonomy" id="754516"/>
    <lineage>
        <taxon>Bacteria</taxon>
        <taxon>Bacillati</taxon>
        <taxon>Mycoplasmatota</taxon>
        <taxon>Mollicutes</taxon>
        <taxon>Mycoplasmataceae</taxon>
        <taxon>Mycoplasma</taxon>
    </lineage>
</organism>
<dbReference type="KEGG" id="mmio:HLA92_03015"/>
<dbReference type="EMBL" id="CP053097">
    <property type="protein sequence ID" value="QJR44384.1"/>
    <property type="molecule type" value="Genomic_DNA"/>
</dbReference>
<keyword evidence="2" id="KW-1185">Reference proteome</keyword>
<evidence type="ECO:0000313" key="2">
    <source>
        <dbReference type="Proteomes" id="UP000502118"/>
    </source>
</evidence>
<name>A0A6M4JBP5_9MOLU</name>
<dbReference type="RefSeq" id="WP_171113408.1">
    <property type="nucleotide sequence ID" value="NZ_CP053097.1"/>
</dbReference>
<gene>
    <name evidence="1" type="ORF">HLA92_03015</name>
</gene>